<protein>
    <recommendedName>
        <fullName evidence="11">Phosphoribosyl-AMP cyclohydrolase</fullName>
        <shortName evidence="11">PRA-CH</shortName>
        <ecNumber evidence="11">3.5.4.19</ecNumber>
    </recommendedName>
</protein>
<comment type="catalytic activity">
    <reaction evidence="1 11">
        <text>1-(5-phospho-beta-D-ribosyl)-5'-AMP + H2O = 1-(5-phospho-beta-D-ribosyl)-5-[(5-phospho-beta-D-ribosylamino)methylideneamino]imidazole-4-carboxamide</text>
        <dbReference type="Rhea" id="RHEA:20049"/>
        <dbReference type="ChEBI" id="CHEBI:15377"/>
        <dbReference type="ChEBI" id="CHEBI:58435"/>
        <dbReference type="ChEBI" id="CHEBI:59457"/>
        <dbReference type="EC" id="3.5.4.19"/>
    </reaction>
</comment>
<gene>
    <name evidence="11" type="primary">hisI</name>
    <name evidence="13" type="ORF">TAO_0038</name>
</gene>
<dbReference type="GO" id="GO:0008270">
    <property type="term" value="F:zinc ion binding"/>
    <property type="evidence" value="ECO:0007669"/>
    <property type="project" value="UniProtKB-UniRule"/>
</dbReference>
<evidence type="ECO:0000313" key="14">
    <source>
        <dbReference type="Proteomes" id="UP000243679"/>
    </source>
</evidence>
<comment type="pathway">
    <text evidence="3 11">Amino-acid biosynthesis; L-histidine biosynthesis; L-histidine from 5-phospho-alpha-D-ribose 1-diphosphate: step 3/9.</text>
</comment>
<dbReference type="AlphaFoldDB" id="A0A1Q2SJV5"/>
<dbReference type="OrthoDB" id="9795769at2"/>
<feature type="domain" description="Phosphoribosyl-AMP cyclohydrolase" evidence="12">
    <location>
        <begin position="31"/>
        <end position="105"/>
    </location>
</feature>
<dbReference type="GO" id="GO:0000105">
    <property type="term" value="P:L-histidine biosynthetic process"/>
    <property type="evidence" value="ECO:0007669"/>
    <property type="project" value="UniProtKB-UniRule"/>
</dbReference>
<dbReference type="NCBIfam" id="NF000768">
    <property type="entry name" value="PRK00051.1"/>
    <property type="match status" value="1"/>
</dbReference>
<evidence type="ECO:0000256" key="2">
    <source>
        <dbReference type="ARBA" id="ARBA00001460"/>
    </source>
</evidence>
<dbReference type="Pfam" id="PF01502">
    <property type="entry name" value="PRA-CH"/>
    <property type="match status" value="1"/>
</dbReference>
<name>A0A1Q2SJV5_9GAMM</name>
<keyword evidence="11" id="KW-0862">Zinc</keyword>
<feature type="binding site" evidence="11">
    <location>
        <position position="79"/>
    </location>
    <ligand>
        <name>Zn(2+)</name>
        <dbReference type="ChEBI" id="CHEBI:29105"/>
        <note>ligand shared between dimeric partners</note>
    </ligand>
</feature>
<keyword evidence="11" id="KW-0479">Metal-binding</keyword>
<comment type="pathway">
    <text evidence="4">Amino-acid biosynthesis; L-histidine biosynthesis; L-histidine from 5-phospho-alpha-D-ribose 1-diphosphate: step 2/9.</text>
</comment>
<comment type="similarity">
    <text evidence="6">In the N-terminal section; belongs to the PRA-CH family.</text>
</comment>
<evidence type="ECO:0000256" key="9">
    <source>
        <dbReference type="ARBA" id="ARBA00022801"/>
    </source>
</evidence>
<dbReference type="EC" id="3.5.4.19" evidence="11"/>
<evidence type="ECO:0000256" key="7">
    <source>
        <dbReference type="ARBA" id="ARBA00022490"/>
    </source>
</evidence>
<evidence type="ECO:0000259" key="12">
    <source>
        <dbReference type="Pfam" id="PF01502"/>
    </source>
</evidence>
<proteinExistence type="inferred from homology"/>
<keyword evidence="10 11" id="KW-0368">Histidine biosynthesis</keyword>
<comment type="cofactor">
    <cofactor evidence="11">
        <name>Mg(2+)</name>
        <dbReference type="ChEBI" id="CHEBI:18420"/>
    </cofactor>
    <text evidence="11">Binds 1 Mg(2+) ion per subunit.</text>
</comment>
<comment type="similarity">
    <text evidence="5">In the C-terminal section; belongs to the PRA-PH family.</text>
</comment>
<dbReference type="HAMAP" id="MF_01021">
    <property type="entry name" value="HisI"/>
    <property type="match status" value="1"/>
</dbReference>
<evidence type="ECO:0000256" key="11">
    <source>
        <dbReference type="HAMAP-Rule" id="MF_01021"/>
    </source>
</evidence>
<comment type="similarity">
    <text evidence="11">Belongs to the PRA-CH family.</text>
</comment>
<dbReference type="Proteomes" id="UP000243679">
    <property type="component" value="Chromosome"/>
</dbReference>
<dbReference type="GO" id="GO:0004636">
    <property type="term" value="F:phosphoribosyl-ATP diphosphatase activity"/>
    <property type="evidence" value="ECO:0007669"/>
    <property type="project" value="UniProtKB-EC"/>
</dbReference>
<keyword evidence="9 11" id="KW-0378">Hydrolase</keyword>
<comment type="subunit">
    <text evidence="11">Homodimer.</text>
</comment>
<comment type="catalytic activity">
    <reaction evidence="2">
        <text>1-(5-phospho-beta-D-ribosyl)-ATP + H2O = 1-(5-phospho-beta-D-ribosyl)-5'-AMP + diphosphate + H(+)</text>
        <dbReference type="Rhea" id="RHEA:22828"/>
        <dbReference type="ChEBI" id="CHEBI:15377"/>
        <dbReference type="ChEBI" id="CHEBI:15378"/>
        <dbReference type="ChEBI" id="CHEBI:33019"/>
        <dbReference type="ChEBI" id="CHEBI:59457"/>
        <dbReference type="ChEBI" id="CHEBI:73183"/>
        <dbReference type="EC" id="3.6.1.31"/>
    </reaction>
</comment>
<dbReference type="UniPathway" id="UPA00031">
    <property type="reaction ID" value="UER00008"/>
</dbReference>
<organism evidence="13 14">
    <name type="scientific">Candidatus Nitrosoglobus terrae</name>
    <dbReference type="NCBI Taxonomy" id="1630141"/>
    <lineage>
        <taxon>Bacteria</taxon>
        <taxon>Pseudomonadati</taxon>
        <taxon>Pseudomonadota</taxon>
        <taxon>Gammaproteobacteria</taxon>
        <taxon>Chromatiales</taxon>
        <taxon>Chromatiaceae</taxon>
        <taxon>Candidatus Nitrosoglobus</taxon>
    </lineage>
</organism>
<evidence type="ECO:0000256" key="10">
    <source>
        <dbReference type="ARBA" id="ARBA00023102"/>
    </source>
</evidence>
<evidence type="ECO:0000256" key="6">
    <source>
        <dbReference type="ARBA" id="ARBA00008299"/>
    </source>
</evidence>
<evidence type="ECO:0000256" key="4">
    <source>
        <dbReference type="ARBA" id="ARBA00005204"/>
    </source>
</evidence>
<feature type="binding site" evidence="11">
    <location>
        <position position="103"/>
    </location>
    <ligand>
        <name>Zn(2+)</name>
        <dbReference type="ChEBI" id="CHEBI:29105"/>
        <note>ligand shared between dimeric partners</note>
    </ligand>
</feature>
<reference evidence="13 14" key="1">
    <citation type="journal article" date="2017" name="ISME J.">
        <title>An acid-tolerant ammonia-oxidizing ?-proteobacterium from soil.</title>
        <authorList>
            <person name="Hayatsu M."/>
            <person name="Tago K."/>
            <person name="Uchiyama I."/>
            <person name="Toyoda A."/>
            <person name="Wang Y."/>
            <person name="Shimomura Y."/>
            <person name="Okubo T."/>
            <person name="Kurisu F."/>
            <person name="Hirono Y."/>
            <person name="Nonaka K."/>
            <person name="Akiyama H."/>
            <person name="Itoh T."/>
            <person name="Takami H."/>
        </authorList>
    </citation>
    <scope>NUCLEOTIDE SEQUENCE [LARGE SCALE GENOMIC DNA]</scope>
    <source>
        <strain evidence="13 14">TAO100</strain>
    </source>
</reference>
<dbReference type="GO" id="GO:0004635">
    <property type="term" value="F:phosphoribosyl-AMP cyclohydrolase activity"/>
    <property type="evidence" value="ECO:0007669"/>
    <property type="project" value="UniProtKB-UniRule"/>
</dbReference>
<dbReference type="PANTHER" id="PTHR42945:SF1">
    <property type="entry name" value="HISTIDINE BIOSYNTHESIS BIFUNCTIONAL PROTEIN HIS7"/>
    <property type="match status" value="1"/>
</dbReference>
<dbReference type="InterPro" id="IPR002496">
    <property type="entry name" value="PRib_AMP_CycHydrolase_dom"/>
</dbReference>
<dbReference type="Gene3D" id="3.10.20.810">
    <property type="entry name" value="Phosphoribosyl-AMP cyclohydrolase"/>
    <property type="match status" value="1"/>
</dbReference>
<accession>A0A1Q2SJV5</accession>
<dbReference type="KEGG" id="ntt:TAO_0038"/>
<feature type="binding site" evidence="11">
    <location>
        <position position="82"/>
    </location>
    <ligand>
        <name>Mg(2+)</name>
        <dbReference type="ChEBI" id="CHEBI:18420"/>
    </ligand>
</feature>
<evidence type="ECO:0000313" key="13">
    <source>
        <dbReference type="EMBL" id="BAW79408.1"/>
    </source>
</evidence>
<dbReference type="GO" id="GO:0005737">
    <property type="term" value="C:cytoplasm"/>
    <property type="evidence" value="ECO:0007669"/>
    <property type="project" value="UniProtKB-SubCell"/>
</dbReference>
<evidence type="ECO:0000256" key="8">
    <source>
        <dbReference type="ARBA" id="ARBA00022605"/>
    </source>
</evidence>
<dbReference type="GO" id="GO:0000287">
    <property type="term" value="F:magnesium ion binding"/>
    <property type="evidence" value="ECO:0007669"/>
    <property type="project" value="UniProtKB-UniRule"/>
</dbReference>
<feature type="binding site" evidence="11">
    <location>
        <position position="80"/>
    </location>
    <ligand>
        <name>Mg(2+)</name>
        <dbReference type="ChEBI" id="CHEBI:18420"/>
    </ligand>
</feature>
<dbReference type="PANTHER" id="PTHR42945">
    <property type="entry name" value="HISTIDINE BIOSYNTHESIS BIFUNCTIONAL PROTEIN"/>
    <property type="match status" value="1"/>
</dbReference>
<feature type="binding site" evidence="11">
    <location>
        <position position="96"/>
    </location>
    <ligand>
        <name>Zn(2+)</name>
        <dbReference type="ChEBI" id="CHEBI:29105"/>
        <note>ligand shared between dimeric partners</note>
    </ligand>
</feature>
<keyword evidence="7 11" id="KW-0963">Cytoplasm</keyword>
<dbReference type="RefSeq" id="WP_096526076.1">
    <property type="nucleotide sequence ID" value="NZ_AP014836.1"/>
</dbReference>
<dbReference type="InterPro" id="IPR038019">
    <property type="entry name" value="PRib_AMP_CycHydrolase_sf"/>
</dbReference>
<evidence type="ECO:0000256" key="3">
    <source>
        <dbReference type="ARBA" id="ARBA00005169"/>
    </source>
</evidence>
<feature type="binding site" evidence="11">
    <location>
        <position position="78"/>
    </location>
    <ligand>
        <name>Mg(2+)</name>
        <dbReference type="ChEBI" id="CHEBI:18420"/>
    </ligand>
</feature>
<sequence length="135" mass="15780">MPYFCLNNINWNDEGLIPVIAQEIDTGKVLMLAWMNWEALEMTIESGHAVYWSRSRKCLWQKGEQSGHIQIVKAIYLDCDNDAVLLQIEQIGGIACHTGRRHCFFKRLEEKNWIIVEPILKHPQSIYKNTDEQYS</sequence>
<dbReference type="EMBL" id="AP014836">
    <property type="protein sequence ID" value="BAW79408.1"/>
    <property type="molecule type" value="Genomic_DNA"/>
</dbReference>
<evidence type="ECO:0000256" key="5">
    <source>
        <dbReference type="ARBA" id="ARBA00007731"/>
    </source>
</evidence>
<comment type="subcellular location">
    <subcellularLocation>
        <location evidence="11">Cytoplasm</location>
    </subcellularLocation>
</comment>
<dbReference type="FunFam" id="3.10.20.810:FF:000001">
    <property type="entry name" value="Histidine biosynthesis bifunctional protein HisIE"/>
    <property type="match status" value="1"/>
</dbReference>
<comment type="function">
    <text evidence="11">Catalyzes the hydrolysis of the adenine ring of phosphoribosyl-AMP.</text>
</comment>
<keyword evidence="11" id="KW-0460">Magnesium</keyword>
<comment type="cofactor">
    <cofactor evidence="11">
        <name>Zn(2+)</name>
        <dbReference type="ChEBI" id="CHEBI:29105"/>
    </cofactor>
    <text evidence="11">Binds 1 zinc ion per subunit.</text>
</comment>
<keyword evidence="14" id="KW-1185">Reference proteome</keyword>
<dbReference type="InterPro" id="IPR026660">
    <property type="entry name" value="PRA-CH"/>
</dbReference>
<dbReference type="SUPFAM" id="SSF141734">
    <property type="entry name" value="HisI-like"/>
    <property type="match status" value="1"/>
</dbReference>
<keyword evidence="8 11" id="KW-0028">Amino-acid biosynthesis</keyword>
<evidence type="ECO:0000256" key="1">
    <source>
        <dbReference type="ARBA" id="ARBA00000024"/>
    </source>
</evidence>